<evidence type="ECO:0000313" key="5">
    <source>
        <dbReference type="Proteomes" id="UP000324897"/>
    </source>
</evidence>
<dbReference type="Gene3D" id="1.10.10.60">
    <property type="entry name" value="Homeodomain-like"/>
    <property type="match status" value="1"/>
</dbReference>
<dbReference type="PANTHER" id="PTHR45614:SF61">
    <property type="entry name" value="OS05G0459000 PROTEIN"/>
    <property type="match status" value="1"/>
</dbReference>
<keyword evidence="1" id="KW-0238">DNA-binding</keyword>
<sequence length="124" mass="13988">MVLIVKFRWHNHLDPQIRKEAWTIEEERVLANAHRVYGNKWAEIAKLLPGRTDNSIKNHWNCSLKKRLDVKSCSVFLSLSTPTAQPEIPHKALAAEDSAVALAIQGLKLNAVDGKGTETNFLYT</sequence>
<feature type="domain" description="Myb-like" evidence="2">
    <location>
        <begin position="14"/>
        <end position="64"/>
    </location>
</feature>
<organism evidence="4 5">
    <name type="scientific">Eragrostis curvula</name>
    <name type="common">weeping love grass</name>
    <dbReference type="NCBI Taxonomy" id="38414"/>
    <lineage>
        <taxon>Eukaryota</taxon>
        <taxon>Viridiplantae</taxon>
        <taxon>Streptophyta</taxon>
        <taxon>Embryophyta</taxon>
        <taxon>Tracheophyta</taxon>
        <taxon>Spermatophyta</taxon>
        <taxon>Magnoliopsida</taxon>
        <taxon>Liliopsida</taxon>
        <taxon>Poales</taxon>
        <taxon>Poaceae</taxon>
        <taxon>PACMAD clade</taxon>
        <taxon>Chloridoideae</taxon>
        <taxon>Eragrostideae</taxon>
        <taxon>Eragrostidinae</taxon>
        <taxon>Eragrostis</taxon>
    </lineage>
</organism>
<evidence type="ECO:0000259" key="2">
    <source>
        <dbReference type="PROSITE" id="PS50090"/>
    </source>
</evidence>
<dbReference type="Gramene" id="TVU19696">
    <property type="protein sequence ID" value="TVU19696"/>
    <property type="gene ID" value="EJB05_35862"/>
</dbReference>
<dbReference type="GO" id="GO:0000981">
    <property type="term" value="F:DNA-binding transcription factor activity, RNA polymerase II-specific"/>
    <property type="evidence" value="ECO:0007669"/>
    <property type="project" value="TreeGrafter"/>
</dbReference>
<proteinExistence type="predicted"/>
<dbReference type="Pfam" id="PF00249">
    <property type="entry name" value="Myb_DNA-binding"/>
    <property type="match status" value="1"/>
</dbReference>
<reference evidence="4 5" key="1">
    <citation type="journal article" date="2019" name="Sci. Rep.">
        <title>A high-quality genome of Eragrostis curvula grass provides insights into Poaceae evolution and supports new strategies to enhance forage quality.</title>
        <authorList>
            <person name="Carballo J."/>
            <person name="Santos B.A.C.M."/>
            <person name="Zappacosta D."/>
            <person name="Garbus I."/>
            <person name="Selva J.P."/>
            <person name="Gallo C.A."/>
            <person name="Diaz A."/>
            <person name="Albertini E."/>
            <person name="Caccamo M."/>
            <person name="Echenique V."/>
        </authorList>
    </citation>
    <scope>NUCLEOTIDE SEQUENCE [LARGE SCALE GENOMIC DNA]</scope>
    <source>
        <strain evidence="5">cv. Victoria</strain>
        <tissue evidence="4">Leaf</tissue>
    </source>
</reference>
<dbReference type="SMART" id="SM00717">
    <property type="entry name" value="SANT"/>
    <property type="match status" value="1"/>
</dbReference>
<feature type="non-terminal residue" evidence="4">
    <location>
        <position position="1"/>
    </location>
</feature>
<dbReference type="SUPFAM" id="SSF46689">
    <property type="entry name" value="Homeodomain-like"/>
    <property type="match status" value="1"/>
</dbReference>
<accession>A0A5J9U7Y1</accession>
<protein>
    <submittedName>
        <fullName evidence="4">Uncharacterized protein</fullName>
    </submittedName>
</protein>
<dbReference type="InterPro" id="IPR001005">
    <property type="entry name" value="SANT/Myb"/>
</dbReference>
<dbReference type="CDD" id="cd00167">
    <property type="entry name" value="SANT"/>
    <property type="match status" value="1"/>
</dbReference>
<evidence type="ECO:0000259" key="3">
    <source>
        <dbReference type="PROSITE" id="PS51294"/>
    </source>
</evidence>
<dbReference type="PROSITE" id="PS51294">
    <property type="entry name" value="HTH_MYB"/>
    <property type="match status" value="1"/>
</dbReference>
<dbReference type="FunFam" id="1.10.10.60:FF:000324">
    <property type="entry name" value="Transcription factor MYB3R-2"/>
    <property type="match status" value="1"/>
</dbReference>
<dbReference type="InterPro" id="IPR017930">
    <property type="entry name" value="Myb_dom"/>
</dbReference>
<dbReference type="AlphaFoldDB" id="A0A5J9U7Y1"/>
<dbReference type="PANTHER" id="PTHR45614">
    <property type="entry name" value="MYB PROTEIN-RELATED"/>
    <property type="match status" value="1"/>
</dbReference>
<keyword evidence="5" id="KW-1185">Reference proteome</keyword>
<dbReference type="EMBL" id="RWGY01000029">
    <property type="protein sequence ID" value="TVU19696.1"/>
    <property type="molecule type" value="Genomic_DNA"/>
</dbReference>
<dbReference type="GO" id="GO:0000978">
    <property type="term" value="F:RNA polymerase II cis-regulatory region sequence-specific DNA binding"/>
    <property type="evidence" value="ECO:0007669"/>
    <property type="project" value="TreeGrafter"/>
</dbReference>
<dbReference type="InterPro" id="IPR009057">
    <property type="entry name" value="Homeodomain-like_sf"/>
</dbReference>
<dbReference type="OrthoDB" id="2143914at2759"/>
<feature type="domain" description="HTH myb-type" evidence="3">
    <location>
        <begin position="14"/>
        <end position="68"/>
    </location>
</feature>
<dbReference type="InterPro" id="IPR050560">
    <property type="entry name" value="MYB_TF"/>
</dbReference>
<dbReference type="GO" id="GO:0005634">
    <property type="term" value="C:nucleus"/>
    <property type="evidence" value="ECO:0007669"/>
    <property type="project" value="TreeGrafter"/>
</dbReference>
<gene>
    <name evidence="4" type="ORF">EJB05_35862</name>
</gene>
<comment type="caution">
    <text evidence="4">The sequence shown here is derived from an EMBL/GenBank/DDBJ whole genome shotgun (WGS) entry which is preliminary data.</text>
</comment>
<dbReference type="PROSITE" id="PS50090">
    <property type="entry name" value="MYB_LIKE"/>
    <property type="match status" value="1"/>
</dbReference>
<evidence type="ECO:0000313" key="4">
    <source>
        <dbReference type="EMBL" id="TVU19696.1"/>
    </source>
</evidence>
<evidence type="ECO:0000256" key="1">
    <source>
        <dbReference type="ARBA" id="ARBA00023125"/>
    </source>
</evidence>
<dbReference type="Proteomes" id="UP000324897">
    <property type="component" value="Chromosome 7"/>
</dbReference>
<name>A0A5J9U7Y1_9POAL</name>